<evidence type="ECO:0000313" key="1">
    <source>
        <dbReference type="EMBL" id="KAF0024406.1"/>
    </source>
</evidence>
<dbReference type="EMBL" id="VEVO01000021">
    <property type="protein sequence ID" value="KAF0024406.1"/>
    <property type="molecule type" value="Genomic_DNA"/>
</dbReference>
<organism evidence="1 2">
    <name type="scientific">Scophthalmus maximus</name>
    <name type="common">Turbot</name>
    <name type="synonym">Psetta maxima</name>
    <dbReference type="NCBI Taxonomy" id="52904"/>
    <lineage>
        <taxon>Eukaryota</taxon>
        <taxon>Metazoa</taxon>
        <taxon>Chordata</taxon>
        <taxon>Craniata</taxon>
        <taxon>Vertebrata</taxon>
        <taxon>Euteleostomi</taxon>
        <taxon>Actinopterygii</taxon>
        <taxon>Neopterygii</taxon>
        <taxon>Teleostei</taxon>
        <taxon>Neoteleostei</taxon>
        <taxon>Acanthomorphata</taxon>
        <taxon>Carangaria</taxon>
        <taxon>Pleuronectiformes</taxon>
        <taxon>Pleuronectoidei</taxon>
        <taxon>Scophthalmidae</taxon>
        <taxon>Scophthalmus</taxon>
    </lineage>
</organism>
<gene>
    <name evidence="1" type="ORF">F2P81_023208</name>
</gene>
<dbReference type="AlphaFoldDB" id="A0A6A4RPB9"/>
<comment type="caution">
    <text evidence="1">The sequence shown here is derived from an EMBL/GenBank/DDBJ whole genome shotgun (WGS) entry which is preliminary data.</text>
</comment>
<name>A0A6A4RPB9_SCOMX</name>
<proteinExistence type="predicted"/>
<reference evidence="1 2" key="1">
    <citation type="submission" date="2019-06" db="EMBL/GenBank/DDBJ databases">
        <title>Draft genomes of female and male turbot (Scophthalmus maximus).</title>
        <authorList>
            <person name="Xu H."/>
            <person name="Xu X.-W."/>
            <person name="Shao C."/>
            <person name="Chen S."/>
        </authorList>
    </citation>
    <scope>NUCLEOTIDE SEQUENCE [LARGE SCALE GENOMIC DNA]</scope>
    <source>
        <strain evidence="1">Ysfricsl-2016a</strain>
        <tissue evidence="1">Blood</tissue>
    </source>
</reference>
<protein>
    <submittedName>
        <fullName evidence="1">Uncharacterized protein</fullName>
    </submittedName>
</protein>
<sequence length="89" mass="9532">MRAVGATTRLTLRAAVHAPAVVVQVTFIPTTLPRLVFQRLHRCTGKPKATRSPCVIATLPKSPTCCKSLIAEFLTPGSLAVRSNIHASQ</sequence>
<evidence type="ECO:0000313" key="2">
    <source>
        <dbReference type="Proteomes" id="UP000438429"/>
    </source>
</evidence>
<accession>A0A6A4RPB9</accession>
<dbReference type="Proteomes" id="UP000438429">
    <property type="component" value="Unassembled WGS sequence"/>
</dbReference>